<sequence length="304" mass="33767">MNRIAKITTFALTALLSYLAILVATPYLAINHINTLPFAKVTTAQHQTFGPSQNVVLHMAKRELPITITPGLIPGSLTINAHNIEYKSGPIAKLFTKQDYHLKSDSIAVYLSTPPLSIISDYFNNSPTQPSNIQFKMKNFQSLKSKKSSIGLITARLNVNEPLSLFIHAEQITPPTEIPFTNHTLEPLQQALATTDHIDIHATLASVKPNTYTLKTEMKTKSLDGSENKDYLYVEDIKPHLGPQLHKLQINKQSLTILTLQPFSKLSAQINSKVGRLITQLILSPFIDLEIENALTIESHNSKS</sequence>
<dbReference type="RefSeq" id="WP_258568569.1">
    <property type="nucleotide sequence ID" value="NZ_CP092900.1"/>
</dbReference>
<gene>
    <name evidence="1" type="ORF">MMH89_01250</name>
</gene>
<accession>A0ABY5DJX0</accession>
<proteinExistence type="predicted"/>
<dbReference type="Proteomes" id="UP001055955">
    <property type="component" value="Chromosome"/>
</dbReference>
<reference evidence="1 2" key="1">
    <citation type="journal article" date="2022" name="Nat. Microbiol.">
        <title>The microbiome of a bacterivorous marine choanoflagellate contains a resource-demanding obligate bacterial associate.</title>
        <authorList>
            <person name="Needham D.M."/>
            <person name="Poirier C."/>
            <person name="Bachy C."/>
            <person name="George E.E."/>
            <person name="Wilken S."/>
            <person name="Yung C.C.M."/>
            <person name="Limardo A.J."/>
            <person name="Morando M."/>
            <person name="Sudek L."/>
            <person name="Malmstrom R.R."/>
            <person name="Keeling P.J."/>
            <person name="Santoro A.E."/>
            <person name="Worden A.Z."/>
        </authorList>
    </citation>
    <scope>NUCLEOTIDE SEQUENCE [LARGE SCALE GENOMIC DNA]</scope>
    <source>
        <strain evidence="1 2">Comchoano-1</strain>
    </source>
</reference>
<dbReference type="EMBL" id="CP092900">
    <property type="protein sequence ID" value="UTC24780.1"/>
    <property type="molecule type" value="Genomic_DNA"/>
</dbReference>
<organism evidence="1 2">
    <name type="scientific">Candidatus Comchoanobacter bicostacola</name>
    <dbReference type="NCBI Taxonomy" id="2919598"/>
    <lineage>
        <taxon>Bacteria</taxon>
        <taxon>Pseudomonadati</taxon>
        <taxon>Pseudomonadota</taxon>
        <taxon>Gammaproteobacteria</taxon>
        <taxon>Candidatus Comchoanobacterales</taxon>
        <taxon>Candidatus Comchoanobacteraceae</taxon>
        <taxon>Candidatus Comchoanobacter</taxon>
    </lineage>
</organism>
<protein>
    <submittedName>
        <fullName evidence="1">Uncharacterized protein</fullName>
    </submittedName>
</protein>
<keyword evidence="2" id="KW-1185">Reference proteome</keyword>
<name>A0ABY5DJX0_9GAMM</name>
<evidence type="ECO:0000313" key="1">
    <source>
        <dbReference type="EMBL" id="UTC24780.1"/>
    </source>
</evidence>
<evidence type="ECO:0000313" key="2">
    <source>
        <dbReference type="Proteomes" id="UP001055955"/>
    </source>
</evidence>